<dbReference type="Pfam" id="PF23598">
    <property type="entry name" value="LRR_14"/>
    <property type="match status" value="1"/>
</dbReference>
<dbReference type="Pfam" id="PF25019">
    <property type="entry name" value="LRR_R13L1-DRL21"/>
    <property type="match status" value="2"/>
</dbReference>
<dbReference type="PANTHER" id="PTHR47186:SF3">
    <property type="entry name" value="OS09G0267800 PROTEIN"/>
    <property type="match status" value="1"/>
</dbReference>
<dbReference type="SMART" id="SM00367">
    <property type="entry name" value="LRR_CC"/>
    <property type="match status" value="5"/>
</dbReference>
<evidence type="ECO:0000313" key="6">
    <source>
        <dbReference type="Proteomes" id="UP000015105"/>
    </source>
</evidence>
<dbReference type="InterPro" id="IPR056789">
    <property type="entry name" value="LRR_R13L1-DRL21"/>
</dbReference>
<feature type="transmembrane region" description="Helical" evidence="3">
    <location>
        <begin position="582"/>
        <end position="604"/>
    </location>
</feature>
<evidence type="ECO:0000256" key="3">
    <source>
        <dbReference type="SAM" id="Phobius"/>
    </source>
</evidence>
<dbReference type="AlphaFoldDB" id="A0A453DL45"/>
<dbReference type="InterPro" id="IPR032675">
    <property type="entry name" value="LRR_dom_sf"/>
</dbReference>
<evidence type="ECO:0000313" key="5">
    <source>
        <dbReference type="EnsemblPlants" id="AET2Gv21292500.1"/>
    </source>
</evidence>
<name>A0A453DL45_AEGTS</name>
<evidence type="ECO:0000256" key="2">
    <source>
        <dbReference type="ARBA" id="ARBA00022737"/>
    </source>
</evidence>
<protein>
    <recommendedName>
        <fullName evidence="4">Ig-like domain-containing protein</fullName>
    </recommendedName>
</protein>
<reference evidence="6" key="2">
    <citation type="journal article" date="2017" name="Nat. Plants">
        <title>The Aegilops tauschii genome reveals multiple impacts of transposons.</title>
        <authorList>
            <person name="Zhao G."/>
            <person name="Zou C."/>
            <person name="Li K."/>
            <person name="Wang K."/>
            <person name="Li T."/>
            <person name="Gao L."/>
            <person name="Zhang X."/>
            <person name="Wang H."/>
            <person name="Yang Z."/>
            <person name="Liu X."/>
            <person name="Jiang W."/>
            <person name="Mao L."/>
            <person name="Kong X."/>
            <person name="Jiao Y."/>
            <person name="Jia J."/>
        </authorList>
    </citation>
    <scope>NUCLEOTIDE SEQUENCE [LARGE SCALE GENOMIC DNA]</scope>
    <source>
        <strain evidence="6">cv. AL8/78</strain>
    </source>
</reference>
<dbReference type="PANTHER" id="PTHR47186">
    <property type="entry name" value="LEUCINE-RICH REPEAT-CONTAINING PROTEIN 57"/>
    <property type="match status" value="1"/>
</dbReference>
<proteinExistence type="predicted"/>
<reference evidence="6" key="1">
    <citation type="journal article" date="2014" name="Science">
        <title>Ancient hybridizations among the ancestral genomes of bread wheat.</title>
        <authorList>
            <consortium name="International Wheat Genome Sequencing Consortium,"/>
            <person name="Marcussen T."/>
            <person name="Sandve S.R."/>
            <person name="Heier L."/>
            <person name="Spannagl M."/>
            <person name="Pfeifer M."/>
            <person name="Jakobsen K.S."/>
            <person name="Wulff B.B."/>
            <person name="Steuernagel B."/>
            <person name="Mayer K.F."/>
            <person name="Olsen O.A."/>
        </authorList>
    </citation>
    <scope>NUCLEOTIDE SEQUENCE [LARGE SCALE GENOMIC DNA]</scope>
    <source>
        <strain evidence="6">cv. AL8/78</strain>
    </source>
</reference>
<dbReference type="Gene3D" id="3.80.10.10">
    <property type="entry name" value="Ribonuclease Inhibitor"/>
    <property type="match status" value="3"/>
</dbReference>
<reference evidence="5" key="5">
    <citation type="journal article" date="2021" name="G3 (Bethesda)">
        <title>Aegilops tauschii genome assembly Aet v5.0 features greater sequence contiguity and improved annotation.</title>
        <authorList>
            <person name="Wang L."/>
            <person name="Zhu T."/>
            <person name="Rodriguez J.C."/>
            <person name="Deal K.R."/>
            <person name="Dubcovsky J."/>
            <person name="McGuire P.E."/>
            <person name="Lux T."/>
            <person name="Spannagl M."/>
            <person name="Mayer K.F.X."/>
            <person name="Baldrich P."/>
            <person name="Meyers B.C."/>
            <person name="Huo N."/>
            <person name="Gu Y.Q."/>
            <person name="Zhou H."/>
            <person name="Devos K.M."/>
            <person name="Bennetzen J.L."/>
            <person name="Unver T."/>
            <person name="Budak H."/>
            <person name="Gulick P.J."/>
            <person name="Galiba G."/>
            <person name="Kalapos B."/>
            <person name="Nelson D.R."/>
            <person name="Li P."/>
            <person name="You F.M."/>
            <person name="Luo M.C."/>
            <person name="Dvorak J."/>
        </authorList>
    </citation>
    <scope>NUCLEOTIDE SEQUENCE [LARGE SCALE GENOMIC DNA]</scope>
    <source>
        <strain evidence="5">cv. AL8/78</strain>
    </source>
</reference>
<reference evidence="5" key="4">
    <citation type="submission" date="2019-03" db="UniProtKB">
        <authorList>
            <consortium name="EnsemblPlants"/>
        </authorList>
    </citation>
    <scope>IDENTIFICATION</scope>
</reference>
<organism evidence="5 6">
    <name type="scientific">Aegilops tauschii subsp. strangulata</name>
    <name type="common">Goatgrass</name>
    <dbReference type="NCBI Taxonomy" id="200361"/>
    <lineage>
        <taxon>Eukaryota</taxon>
        <taxon>Viridiplantae</taxon>
        <taxon>Streptophyta</taxon>
        <taxon>Embryophyta</taxon>
        <taxon>Tracheophyta</taxon>
        <taxon>Spermatophyta</taxon>
        <taxon>Magnoliopsida</taxon>
        <taxon>Liliopsida</taxon>
        <taxon>Poales</taxon>
        <taxon>Poaceae</taxon>
        <taxon>BOP clade</taxon>
        <taxon>Pooideae</taxon>
        <taxon>Triticodae</taxon>
        <taxon>Triticeae</taxon>
        <taxon>Triticinae</taxon>
        <taxon>Aegilops</taxon>
    </lineage>
</organism>
<reference evidence="5" key="3">
    <citation type="journal article" date="2017" name="Nature">
        <title>Genome sequence of the progenitor of the wheat D genome Aegilops tauschii.</title>
        <authorList>
            <person name="Luo M.C."/>
            <person name="Gu Y.Q."/>
            <person name="Puiu D."/>
            <person name="Wang H."/>
            <person name="Twardziok S.O."/>
            <person name="Deal K.R."/>
            <person name="Huo N."/>
            <person name="Zhu T."/>
            <person name="Wang L."/>
            <person name="Wang Y."/>
            <person name="McGuire P.E."/>
            <person name="Liu S."/>
            <person name="Long H."/>
            <person name="Ramasamy R.K."/>
            <person name="Rodriguez J.C."/>
            <person name="Van S.L."/>
            <person name="Yuan L."/>
            <person name="Wang Z."/>
            <person name="Xia Z."/>
            <person name="Xiao L."/>
            <person name="Anderson O.D."/>
            <person name="Ouyang S."/>
            <person name="Liang Y."/>
            <person name="Zimin A.V."/>
            <person name="Pertea G."/>
            <person name="Qi P."/>
            <person name="Bennetzen J.L."/>
            <person name="Dai X."/>
            <person name="Dawson M.W."/>
            <person name="Muller H.G."/>
            <person name="Kugler K."/>
            <person name="Rivarola-Duarte L."/>
            <person name="Spannagl M."/>
            <person name="Mayer K.F.X."/>
            <person name="Lu F.H."/>
            <person name="Bevan M.W."/>
            <person name="Leroy P."/>
            <person name="Li P."/>
            <person name="You F.M."/>
            <person name="Sun Q."/>
            <person name="Liu Z."/>
            <person name="Lyons E."/>
            <person name="Wicker T."/>
            <person name="Salzberg S.L."/>
            <person name="Devos K.M."/>
            <person name="Dvorak J."/>
        </authorList>
    </citation>
    <scope>NUCLEOTIDE SEQUENCE [LARGE SCALE GENOMIC DNA]</scope>
    <source>
        <strain evidence="5">cv. AL8/78</strain>
    </source>
</reference>
<dbReference type="Gramene" id="AET2Gv21292500.1">
    <property type="protein sequence ID" value="AET2Gv21292500.1"/>
    <property type="gene ID" value="AET2Gv21292500"/>
</dbReference>
<dbReference type="InterPro" id="IPR055414">
    <property type="entry name" value="LRR_R13L4/SHOC2-like"/>
</dbReference>
<feature type="domain" description="Ig-like" evidence="4">
    <location>
        <begin position="266"/>
        <end position="307"/>
    </location>
</feature>
<dbReference type="InterPro" id="IPR006553">
    <property type="entry name" value="Leu-rich_rpt_Cys-con_subtyp"/>
</dbReference>
<evidence type="ECO:0000259" key="4">
    <source>
        <dbReference type="PROSITE" id="PS50835"/>
    </source>
</evidence>
<keyword evidence="2" id="KW-0677">Repeat</keyword>
<keyword evidence="3" id="KW-1133">Transmembrane helix</keyword>
<keyword evidence="3" id="KW-0812">Transmembrane</keyword>
<evidence type="ECO:0000256" key="1">
    <source>
        <dbReference type="ARBA" id="ARBA00022729"/>
    </source>
</evidence>
<keyword evidence="6" id="KW-1185">Reference proteome</keyword>
<accession>A0A453DL45</accession>
<dbReference type="Proteomes" id="UP000015105">
    <property type="component" value="Chromosome 2D"/>
</dbReference>
<dbReference type="InterPro" id="IPR007110">
    <property type="entry name" value="Ig-like_dom"/>
</dbReference>
<dbReference type="SUPFAM" id="SSF52058">
    <property type="entry name" value="L domain-like"/>
    <property type="match status" value="2"/>
</dbReference>
<dbReference type="EnsemblPlants" id="AET2Gv21292500.1">
    <property type="protein sequence ID" value="AET2Gv21292500.1"/>
    <property type="gene ID" value="AET2Gv21292500"/>
</dbReference>
<keyword evidence="3" id="KW-0472">Membrane</keyword>
<dbReference type="Pfam" id="PF00560">
    <property type="entry name" value="LRR_1"/>
    <property type="match status" value="2"/>
</dbReference>
<dbReference type="PROSITE" id="PS50835">
    <property type="entry name" value="IG_LIKE"/>
    <property type="match status" value="1"/>
</dbReference>
<sequence length="607" mass="68630">MEGLMYLDLSLCRRIKELPESFGKLKKLVHLDLSKCSALENISKFMWSLMDLQYLDLSGCRRIKELPESFGKLKKLVHLDLSNCSASENILKFMWRLTDLQYLGLSGCEGIKELPESFGRLKKLVHLDLSNCSALENISKFMWSVTDLQYLNLSGCYRIGWLPESLDGFTSLKYLNLHGCLRYGENDSLMDRISALSNLEHLDLSWNDYIISLPESFCNLRKLHTLDLSYCKYIKKIPENMGRNDSLKTLYLKGCHRLREEPVPHPSTSFVSLPRFQVRVGDGESSSNLVCLKDTNPQRLEIVWLENVKSAEEAQSIKLMEKNKLQALELSWTVGAERFVDDKVLLEKLVPPKSLHGLAIMGYNGVSLPTWVGQQNSVTLTSMEHLQELSGMSTAYSELSINYCPKLRMRPLLPRAVRSLRIRRSDNVLSSWGECTMSSTGASSSSSSSSSGLTTAVGLMVGYSELPMQQWRLLRHLSGLDYLNIESCSDLTVSPDIIPHLSSVTHLKIRTCNISSLPHWVMDLTGLQKLEIEGCRGIRSLPEGIQKLTKLQRLEIDGCPDLNKWCESEENKMKLAHIKDKVLSGPATLSCLSILLFYGCSFLFSQY</sequence>
<dbReference type="InterPro" id="IPR001611">
    <property type="entry name" value="Leu-rich_rpt"/>
</dbReference>
<keyword evidence="1" id="KW-0732">Signal</keyword>